<dbReference type="AlphaFoldDB" id="A0AAV4T3X0"/>
<keyword evidence="3" id="KW-1185">Reference proteome</keyword>
<comment type="caution">
    <text evidence="2">The sequence shown here is derived from an EMBL/GenBank/DDBJ whole genome shotgun (WGS) entry which is preliminary data.</text>
</comment>
<protein>
    <submittedName>
        <fullName evidence="2">Uncharacterized protein</fullName>
    </submittedName>
</protein>
<evidence type="ECO:0000256" key="1">
    <source>
        <dbReference type="SAM" id="MobiDB-lite"/>
    </source>
</evidence>
<evidence type="ECO:0000313" key="3">
    <source>
        <dbReference type="Proteomes" id="UP001054945"/>
    </source>
</evidence>
<sequence length="144" mass="16642">MLCLEPPKRKECEGACSRGEGESINGPSRNQQQKKSERMSEKREREETRAFGHETRSTLPVLPSPFDGIVSSDNPLTTKREASEEKKAFSFYLFPRLINFCPFMRARKREPQILDSRRQLFPEASSPVMKLDGLTDLDLERIFF</sequence>
<name>A0AAV4T3X0_CAEEX</name>
<feature type="compositionally biased region" description="Basic and acidic residues" evidence="1">
    <location>
        <begin position="34"/>
        <end position="56"/>
    </location>
</feature>
<dbReference type="EMBL" id="BPLR01010457">
    <property type="protein sequence ID" value="GIY39387.1"/>
    <property type="molecule type" value="Genomic_DNA"/>
</dbReference>
<reference evidence="2 3" key="1">
    <citation type="submission" date="2021-06" db="EMBL/GenBank/DDBJ databases">
        <title>Caerostris extrusa draft genome.</title>
        <authorList>
            <person name="Kono N."/>
            <person name="Arakawa K."/>
        </authorList>
    </citation>
    <scope>NUCLEOTIDE SEQUENCE [LARGE SCALE GENOMIC DNA]</scope>
</reference>
<dbReference type="Proteomes" id="UP001054945">
    <property type="component" value="Unassembled WGS sequence"/>
</dbReference>
<evidence type="ECO:0000313" key="2">
    <source>
        <dbReference type="EMBL" id="GIY39387.1"/>
    </source>
</evidence>
<accession>A0AAV4T3X0</accession>
<organism evidence="2 3">
    <name type="scientific">Caerostris extrusa</name>
    <name type="common">Bark spider</name>
    <name type="synonym">Caerostris bankana</name>
    <dbReference type="NCBI Taxonomy" id="172846"/>
    <lineage>
        <taxon>Eukaryota</taxon>
        <taxon>Metazoa</taxon>
        <taxon>Ecdysozoa</taxon>
        <taxon>Arthropoda</taxon>
        <taxon>Chelicerata</taxon>
        <taxon>Arachnida</taxon>
        <taxon>Araneae</taxon>
        <taxon>Araneomorphae</taxon>
        <taxon>Entelegynae</taxon>
        <taxon>Araneoidea</taxon>
        <taxon>Araneidae</taxon>
        <taxon>Caerostris</taxon>
    </lineage>
</organism>
<proteinExistence type="predicted"/>
<gene>
    <name evidence="2" type="ORF">CEXT_594191</name>
</gene>
<feature type="compositionally biased region" description="Basic and acidic residues" evidence="1">
    <location>
        <begin position="1"/>
        <end position="13"/>
    </location>
</feature>
<feature type="region of interest" description="Disordered" evidence="1">
    <location>
        <begin position="1"/>
        <end position="81"/>
    </location>
</feature>